<dbReference type="InterPro" id="IPR025420">
    <property type="entry name" value="DUF4143"/>
</dbReference>
<proteinExistence type="predicted"/>
<name>A0A4U1GDD7_9SPHI</name>
<dbReference type="SUPFAM" id="SSF52540">
    <property type="entry name" value="P-loop containing nucleoside triphosphate hydrolases"/>
    <property type="match status" value="1"/>
</dbReference>
<dbReference type="Proteomes" id="UP000309594">
    <property type="component" value="Unassembled WGS sequence"/>
</dbReference>
<protein>
    <submittedName>
        <fullName evidence="3">ATP-binding protein</fullName>
    </submittedName>
</protein>
<dbReference type="Gene3D" id="3.40.50.300">
    <property type="entry name" value="P-loop containing nucleotide triphosphate hydrolases"/>
    <property type="match status" value="1"/>
</dbReference>
<reference evidence="3 4" key="1">
    <citation type="submission" date="2019-04" db="EMBL/GenBank/DDBJ databases">
        <title>Pedobacter sp. RP-1-16 sp. nov., isolated from Arctic soil.</title>
        <authorList>
            <person name="Dahal R.H."/>
            <person name="Kim D.-U."/>
        </authorList>
    </citation>
    <scope>NUCLEOTIDE SEQUENCE [LARGE SCALE GENOMIC DNA]</scope>
    <source>
        <strain evidence="3 4">RP-1-16</strain>
    </source>
</reference>
<sequence length="407" mass="47146">MKQQAIPSSLIERPSYIEQITPYIKKNLIKVISGQRRVGKSYLLFQLMKLIQDSEKTANIIYINKEDLQFDFIKNANDLNEYILSQRKAGQHNYIFIDEIQDITDFEKALRSLLLDENNDLYVTGSNAKMLSGELATYLSGRYIEFNVYSLSYPEFLSFHHLKDTDQSLAHYFKFGGLPYLINLPLNDQAFEYLKSVYSTIIFRDVVSRYNLRNSLFLEKLVLFLADSIGSLFSAKRISDYLKSQQTNLAPNQIQLYNSYLTSAYIIHEAARYDIIGKKIFESGSKFYFENTGLRNAIIGYKPNDLGKILENVVYNHLLYLGYKIKVGTMNTQEIDFVCERNGELLYVQVALRLDSEATIEREFGNLLLISDNYPKVVVTNDQFTGNTYQGVEHINIRDFLMRKRIG</sequence>
<dbReference type="EMBL" id="SWDX01000004">
    <property type="protein sequence ID" value="TKC60949.1"/>
    <property type="molecule type" value="Genomic_DNA"/>
</dbReference>
<dbReference type="Pfam" id="PF13173">
    <property type="entry name" value="AAA_14"/>
    <property type="match status" value="1"/>
</dbReference>
<dbReference type="InterPro" id="IPR027417">
    <property type="entry name" value="P-loop_NTPase"/>
</dbReference>
<keyword evidence="3" id="KW-0547">Nucleotide-binding</keyword>
<evidence type="ECO:0000313" key="3">
    <source>
        <dbReference type="EMBL" id="TKC60949.1"/>
    </source>
</evidence>
<dbReference type="SUPFAM" id="SSF52980">
    <property type="entry name" value="Restriction endonuclease-like"/>
    <property type="match status" value="1"/>
</dbReference>
<dbReference type="GO" id="GO:0005524">
    <property type="term" value="F:ATP binding"/>
    <property type="evidence" value="ECO:0007669"/>
    <property type="project" value="UniProtKB-KW"/>
</dbReference>
<accession>A0A4U1GDD7</accession>
<dbReference type="PANTHER" id="PTHR33295">
    <property type="entry name" value="ATPASE"/>
    <property type="match status" value="1"/>
</dbReference>
<dbReference type="RefSeq" id="WP_136880166.1">
    <property type="nucleotide sequence ID" value="NZ_SWDX01000004.1"/>
</dbReference>
<gene>
    <name evidence="3" type="ORF">FBD94_10340</name>
</gene>
<evidence type="ECO:0000259" key="2">
    <source>
        <dbReference type="Pfam" id="PF13635"/>
    </source>
</evidence>
<dbReference type="PANTHER" id="PTHR33295:SF20">
    <property type="entry name" value="ATPASE"/>
    <property type="match status" value="1"/>
</dbReference>
<dbReference type="InterPro" id="IPR011335">
    <property type="entry name" value="Restrct_endonuc-II-like"/>
</dbReference>
<evidence type="ECO:0000313" key="4">
    <source>
        <dbReference type="Proteomes" id="UP000309594"/>
    </source>
</evidence>
<organism evidence="3 4">
    <name type="scientific">Pedobacter hiemivivus</name>
    <dbReference type="NCBI Taxonomy" id="2530454"/>
    <lineage>
        <taxon>Bacteria</taxon>
        <taxon>Pseudomonadati</taxon>
        <taxon>Bacteroidota</taxon>
        <taxon>Sphingobacteriia</taxon>
        <taxon>Sphingobacteriales</taxon>
        <taxon>Sphingobacteriaceae</taxon>
        <taxon>Pedobacter</taxon>
    </lineage>
</organism>
<dbReference type="Pfam" id="PF13635">
    <property type="entry name" value="DUF4143"/>
    <property type="match status" value="1"/>
</dbReference>
<dbReference type="InterPro" id="IPR041682">
    <property type="entry name" value="AAA_14"/>
</dbReference>
<feature type="domain" description="DUF4143" evidence="2">
    <location>
        <begin position="204"/>
        <end position="351"/>
    </location>
</feature>
<feature type="domain" description="AAA" evidence="1">
    <location>
        <begin position="27"/>
        <end position="157"/>
    </location>
</feature>
<comment type="caution">
    <text evidence="3">The sequence shown here is derived from an EMBL/GenBank/DDBJ whole genome shotgun (WGS) entry which is preliminary data.</text>
</comment>
<keyword evidence="3" id="KW-0067">ATP-binding</keyword>
<dbReference type="AlphaFoldDB" id="A0A4U1GDD7"/>
<evidence type="ECO:0000259" key="1">
    <source>
        <dbReference type="Pfam" id="PF13173"/>
    </source>
</evidence>